<dbReference type="InterPro" id="IPR009537">
    <property type="entry name" value="DUF1156"/>
</dbReference>
<dbReference type="Proteomes" id="UP000062768">
    <property type="component" value="Chromosome I"/>
</dbReference>
<dbReference type="GO" id="GO:0032259">
    <property type="term" value="P:methylation"/>
    <property type="evidence" value="ECO:0007669"/>
    <property type="project" value="InterPro"/>
</dbReference>
<protein>
    <recommendedName>
        <fullName evidence="1">DUF1156 domain-containing protein</fullName>
    </recommendedName>
</protein>
<dbReference type="InterPro" id="IPR002052">
    <property type="entry name" value="DNA_methylase_N6_adenine_CS"/>
</dbReference>
<dbReference type="Pfam" id="PF06634">
    <property type="entry name" value="DUF1156"/>
    <property type="match status" value="1"/>
</dbReference>
<dbReference type="RefSeq" id="WP_060537630.1">
    <property type="nucleotide sequence ID" value="NZ_LN734822.1"/>
</dbReference>
<feature type="domain" description="DUF1156" evidence="1">
    <location>
        <begin position="10"/>
        <end position="60"/>
    </location>
</feature>
<accession>A0A0S4FNZ1</accession>
<evidence type="ECO:0000313" key="2">
    <source>
        <dbReference type="EMBL" id="CEL24790.1"/>
    </source>
</evidence>
<dbReference type="Gene3D" id="3.40.50.150">
    <property type="entry name" value="Vaccinia Virus protein VP39"/>
    <property type="match status" value="1"/>
</dbReference>
<gene>
    <name evidence="2" type="ORF">MB9_1152</name>
</gene>
<proteinExistence type="predicted"/>
<dbReference type="GeneID" id="26739402"/>
<name>A0A0S4FNZ1_METFO</name>
<organism evidence="2 3">
    <name type="scientific">Methanobacterium formicicum</name>
    <dbReference type="NCBI Taxonomy" id="2162"/>
    <lineage>
        <taxon>Archaea</taxon>
        <taxon>Methanobacteriati</taxon>
        <taxon>Methanobacteriota</taxon>
        <taxon>Methanomada group</taxon>
        <taxon>Methanobacteria</taxon>
        <taxon>Methanobacteriales</taxon>
        <taxon>Methanobacteriaceae</taxon>
        <taxon>Methanobacterium</taxon>
    </lineage>
</organism>
<dbReference type="GO" id="GO:0003676">
    <property type="term" value="F:nucleic acid binding"/>
    <property type="evidence" value="ECO:0007669"/>
    <property type="project" value="InterPro"/>
</dbReference>
<dbReference type="PATRIC" id="fig|2162.10.peg.1204"/>
<dbReference type="SUPFAM" id="SSF53335">
    <property type="entry name" value="S-adenosyl-L-methionine-dependent methyltransferases"/>
    <property type="match status" value="2"/>
</dbReference>
<keyword evidence="3" id="KW-1185">Reference proteome</keyword>
<evidence type="ECO:0000259" key="1">
    <source>
        <dbReference type="Pfam" id="PF06634"/>
    </source>
</evidence>
<dbReference type="InterPro" id="IPR029063">
    <property type="entry name" value="SAM-dependent_MTases_sf"/>
</dbReference>
<reference evidence="2" key="1">
    <citation type="submission" date="2014-09" db="EMBL/GenBank/DDBJ databases">
        <authorList>
            <person name="Wibberg D."/>
        </authorList>
    </citation>
    <scope>NUCLEOTIDE SEQUENCE [LARGE SCALE GENOMIC DNA]</scope>
    <source>
        <strain evidence="2">Mb9</strain>
    </source>
</reference>
<dbReference type="PROSITE" id="PS00092">
    <property type="entry name" value="N6_MTASE"/>
    <property type="match status" value="1"/>
</dbReference>
<dbReference type="AlphaFoldDB" id="A0A0S4FNZ1"/>
<sequence length="885" mass="101710">MEKRFIEESFPVKEVSEESAKEKNIRHGHISTLHIWWARRPLASSRATNYAALIPEAKDEIDWVKKRNFIIELSKWENSLNQNIIEQAKKEIIEFNDGIPPKVLDPFSGGGAIPLEALRLGCESYANDYNPLAVLIEKCTLEYPQKYGNAPNKKWSESKNPLVEDIIKWGNWVFDETQQELSGFYPKKKYLTPSTYIWARTVPCQNPSCQVEIPLMRQFWLAKKKNKKIALKPIDDNGKIGFEIVGQNNKIPDDFDPSKGTVKRAVVQCPLCNSTIEANTTRKLFQEGKSGQKIVAIAFNNDKKRGKIYKLPDKDDIEFYLKSQNYLEKKRKILFDEWGFDPIPNEPIKRVPVSFGVINVWVYGITTWGELFNSRQKLAIITFIQNIKLAYKQMLEEGIEKSYAKIVTTYLTLMLGKLQDWNSVLSTWRGDQERNEHVFNRQALPMVWDYGERNPFVGTLMSPKGIDKVIENCTKTSLNFAKVTNSSATSLNYPDNFFDAIFTDPPYYDNVPYSYLSDFFYVWIKRTIGDLYPELFVSPLSPKKEEAVAYSGENGDSNVGKVRFENMISKSFQEVYRILKPGGIFTVVYAYKTTEGWETVINSILDSGLTVTASWPISTEMAGRLRAQRSAALASSIYIVARKYEKEELSWFKDVKEEIKNYVPQKLDKLWEEGISGADFFIAAIGSAIEIFGKYKKVLDNEGNEIRADKLLSFVRDVVSDYTVRQILHNGIADELSPLTKFYLMWRWNYLEARVPYDDARKLAQSAGIDLFNEWNKGFIHKKGEFIIVEGPDKRDKHKLKDSNELIDVLHNLCILWKEGKNDKMKQVLKQSGYGEGEAIYKVAQAISETLPNNSSEKLSIQGFLAGRDRFLQDMREDESQTKLV</sequence>
<dbReference type="GO" id="GO:0008168">
    <property type="term" value="F:methyltransferase activity"/>
    <property type="evidence" value="ECO:0007669"/>
    <property type="project" value="InterPro"/>
</dbReference>
<dbReference type="EMBL" id="LN734822">
    <property type="protein sequence ID" value="CEL24790.1"/>
    <property type="molecule type" value="Genomic_DNA"/>
</dbReference>
<dbReference type="REBASE" id="132152">
    <property type="entry name" value="M.MfoMb9ORF1152P"/>
</dbReference>
<evidence type="ECO:0000313" key="3">
    <source>
        <dbReference type="Proteomes" id="UP000062768"/>
    </source>
</evidence>